<dbReference type="SUPFAM" id="SSF88713">
    <property type="entry name" value="Glycoside hydrolase/deacetylase"/>
    <property type="match status" value="1"/>
</dbReference>
<evidence type="ECO:0000256" key="3">
    <source>
        <dbReference type="SAM" id="Phobius"/>
    </source>
</evidence>
<dbReference type="InterPro" id="IPR011330">
    <property type="entry name" value="Glyco_hydro/deAcase_b/a-brl"/>
</dbReference>
<dbReference type="Gene3D" id="3.20.20.370">
    <property type="entry name" value="Glycoside hydrolase/deacetylase"/>
    <property type="match status" value="1"/>
</dbReference>
<organism evidence="5 6">
    <name type="scientific">Paenibacillus marchantiophytorum</name>
    <dbReference type="NCBI Taxonomy" id="1619310"/>
    <lineage>
        <taxon>Bacteria</taxon>
        <taxon>Bacillati</taxon>
        <taxon>Bacillota</taxon>
        <taxon>Bacilli</taxon>
        <taxon>Bacillales</taxon>
        <taxon>Paenibacillaceae</taxon>
        <taxon>Paenibacillus</taxon>
    </lineage>
</organism>
<proteinExistence type="predicted"/>
<name>A0ABQ1EQV6_9BACL</name>
<evidence type="ECO:0000313" key="6">
    <source>
        <dbReference type="Proteomes" id="UP000615455"/>
    </source>
</evidence>
<feature type="domain" description="NodB homology" evidence="4">
    <location>
        <begin position="97"/>
        <end position="344"/>
    </location>
</feature>
<reference evidence="6" key="1">
    <citation type="journal article" date="2019" name="Int. J. Syst. Evol. Microbiol.">
        <title>The Global Catalogue of Microorganisms (GCM) 10K type strain sequencing project: providing services to taxonomists for standard genome sequencing and annotation.</title>
        <authorList>
            <consortium name="The Broad Institute Genomics Platform"/>
            <consortium name="The Broad Institute Genome Sequencing Center for Infectious Disease"/>
            <person name="Wu L."/>
            <person name="Ma J."/>
        </authorList>
    </citation>
    <scope>NUCLEOTIDE SEQUENCE [LARGE SCALE GENOMIC DNA]</scope>
    <source>
        <strain evidence="6">CGMCC 1.15043</strain>
    </source>
</reference>
<keyword evidence="3" id="KW-0472">Membrane</keyword>
<dbReference type="EMBL" id="BMHE01000014">
    <property type="protein sequence ID" value="GFZ82860.1"/>
    <property type="molecule type" value="Genomic_DNA"/>
</dbReference>
<dbReference type="PANTHER" id="PTHR34216">
    <property type="match status" value="1"/>
</dbReference>
<accession>A0ABQ1EQV6</accession>
<evidence type="ECO:0000256" key="2">
    <source>
        <dbReference type="ARBA" id="ARBA00022729"/>
    </source>
</evidence>
<dbReference type="PROSITE" id="PS51677">
    <property type="entry name" value="NODB"/>
    <property type="match status" value="1"/>
</dbReference>
<dbReference type="InterPro" id="IPR002509">
    <property type="entry name" value="NODB_dom"/>
</dbReference>
<dbReference type="Proteomes" id="UP000615455">
    <property type="component" value="Unassembled WGS sequence"/>
</dbReference>
<protein>
    <recommendedName>
        <fullName evidence="4">NodB homology domain-containing protein</fullName>
    </recommendedName>
</protein>
<evidence type="ECO:0000259" key="4">
    <source>
        <dbReference type="PROSITE" id="PS51677"/>
    </source>
</evidence>
<dbReference type="Pfam" id="PF01522">
    <property type="entry name" value="Polysacc_deac_1"/>
    <property type="match status" value="1"/>
</dbReference>
<keyword evidence="2" id="KW-0732">Signal</keyword>
<keyword evidence="6" id="KW-1185">Reference proteome</keyword>
<keyword evidence="3" id="KW-1133">Transmembrane helix</keyword>
<comment type="caution">
    <text evidence="5">The sequence shown here is derived from an EMBL/GenBank/DDBJ whole genome shotgun (WGS) entry which is preliminary data.</text>
</comment>
<comment type="subcellular location">
    <subcellularLocation>
        <location evidence="1">Secreted</location>
    </subcellularLocation>
</comment>
<evidence type="ECO:0000313" key="5">
    <source>
        <dbReference type="EMBL" id="GFZ82860.1"/>
    </source>
</evidence>
<evidence type="ECO:0000256" key="1">
    <source>
        <dbReference type="ARBA" id="ARBA00004613"/>
    </source>
</evidence>
<feature type="transmembrane region" description="Helical" evidence="3">
    <location>
        <begin position="9"/>
        <end position="30"/>
    </location>
</feature>
<dbReference type="RefSeq" id="WP_189012757.1">
    <property type="nucleotide sequence ID" value="NZ_BMHE01000014.1"/>
</dbReference>
<dbReference type="PANTHER" id="PTHR34216:SF3">
    <property type="entry name" value="POLY-BETA-1,6-N-ACETYL-D-GLUCOSAMINE N-DEACETYLASE"/>
    <property type="match status" value="1"/>
</dbReference>
<sequence length="381" mass="44010">MIVIKRKSYLLWAMGLGILLLIFTSTYLGVIKKEKVFYSNRVAVLAYHNIDDLLQNPITITIAQFRSQLDYLRTQGFTFIKYEQFKHFLAGGEVPPNAVLVTFDDGYSSFVKSAQLILTQEKIPAINFIITHFLTNPSEGKATYLTSSDIRGVTDRSFVFQCHTDNLHRKVDGYSYLTQRLVINGVKESEYDYHFRIKSDTAACREKLGSLQSNEVDSMAYPYGDYDDTLIPILRQEGIRYAFTVQQGLVDRQNDKMKLPRINAGSPWVTPETLKNNIINAIPCFDPPFNEIPLRDIVQQLDGKVTPTPDHSLILEIDHRKWLIRNSNRAELVEQLEEQTIIFDRSLVTKDHKTYIDLGDLQRLVTRKIKYVKETRRFQLN</sequence>
<dbReference type="InterPro" id="IPR051398">
    <property type="entry name" value="Polysacch_Deacetylase"/>
</dbReference>
<gene>
    <name evidence="5" type="ORF">GCM10008018_30960</name>
</gene>
<keyword evidence="3" id="KW-0812">Transmembrane</keyword>